<feature type="domain" description="Response regulatory" evidence="11">
    <location>
        <begin position="6"/>
        <end position="119"/>
    </location>
</feature>
<dbReference type="InterPro" id="IPR016032">
    <property type="entry name" value="Sig_transdc_resp-reg_C-effctor"/>
</dbReference>
<dbReference type="GO" id="GO:0032993">
    <property type="term" value="C:protein-DNA complex"/>
    <property type="evidence" value="ECO:0007669"/>
    <property type="project" value="TreeGrafter"/>
</dbReference>
<dbReference type="GO" id="GO:0005829">
    <property type="term" value="C:cytosol"/>
    <property type="evidence" value="ECO:0007669"/>
    <property type="project" value="TreeGrafter"/>
</dbReference>
<keyword evidence="4" id="KW-0902">Two-component regulatory system</keyword>
<keyword evidence="14" id="KW-1185">Reference proteome</keyword>
<evidence type="ECO:0000256" key="2">
    <source>
        <dbReference type="ARBA" id="ARBA00022490"/>
    </source>
</evidence>
<evidence type="ECO:0000256" key="4">
    <source>
        <dbReference type="ARBA" id="ARBA00023012"/>
    </source>
</evidence>
<dbReference type="GO" id="GO:0000976">
    <property type="term" value="F:transcription cis-regulatory region binding"/>
    <property type="evidence" value="ECO:0007669"/>
    <property type="project" value="TreeGrafter"/>
</dbReference>
<dbReference type="InterPro" id="IPR001867">
    <property type="entry name" value="OmpR/PhoB-type_DNA-bd"/>
</dbReference>
<dbReference type="PROSITE" id="PS51755">
    <property type="entry name" value="OMPR_PHOB"/>
    <property type="match status" value="1"/>
</dbReference>
<dbReference type="InterPro" id="IPR039420">
    <property type="entry name" value="WalR-like"/>
</dbReference>
<dbReference type="EMBL" id="PIUM01000013">
    <property type="protein sequence ID" value="PKU24229.1"/>
    <property type="molecule type" value="Genomic_DNA"/>
</dbReference>
<dbReference type="FunFam" id="1.10.10.10:FF:000099">
    <property type="entry name" value="Two-component system response regulator TorR"/>
    <property type="match status" value="1"/>
</dbReference>
<dbReference type="SMART" id="SM00448">
    <property type="entry name" value="REC"/>
    <property type="match status" value="1"/>
</dbReference>
<dbReference type="PROSITE" id="PS50110">
    <property type="entry name" value="RESPONSE_REGULATORY"/>
    <property type="match status" value="1"/>
</dbReference>
<keyword evidence="3 9" id="KW-0597">Phosphoprotein</keyword>
<dbReference type="InterPro" id="IPR011006">
    <property type="entry name" value="CheY-like_superfamily"/>
</dbReference>
<keyword evidence="2" id="KW-0963">Cytoplasm</keyword>
<sequence>MTSLPLLLIVDDDPEICQLVGQFLEPHGFRMKTAADGQAMRHVMTEEPVDLVILDLMLPGEDGLSLCRELRARSRIPVIFLTAAGSETDRIVGLEMGADDYLAKPFSSRELLARVRAVLRRTGNLPPQPTDQTAANHRFNFSGWTLDTERRRLQAPDGVLVDLSGGEYELLHVFLTHPNIVLNRDQLLEKTRGRVAGPFDRTIDVQVGRLRRKIEPDPRSPELIKTVRGGGYVLAANVETDQW</sequence>
<comment type="subcellular location">
    <subcellularLocation>
        <location evidence="1">Cytoplasm</location>
    </subcellularLocation>
</comment>
<dbReference type="SMART" id="SM00862">
    <property type="entry name" value="Trans_reg_C"/>
    <property type="match status" value="1"/>
</dbReference>
<evidence type="ECO:0000313" key="13">
    <source>
        <dbReference type="EMBL" id="PKU24229.1"/>
    </source>
</evidence>
<dbReference type="CDD" id="cd00383">
    <property type="entry name" value="trans_reg_C"/>
    <property type="match status" value="1"/>
</dbReference>
<feature type="modified residue" description="4-aspartylphosphate" evidence="9">
    <location>
        <position position="55"/>
    </location>
</feature>
<dbReference type="SUPFAM" id="SSF52172">
    <property type="entry name" value="CheY-like"/>
    <property type="match status" value="1"/>
</dbReference>
<dbReference type="OrthoDB" id="9784252at2"/>
<dbReference type="FunFam" id="3.40.50.2300:FF:000001">
    <property type="entry name" value="DNA-binding response regulator PhoB"/>
    <property type="match status" value="1"/>
</dbReference>
<dbReference type="SUPFAM" id="SSF46894">
    <property type="entry name" value="C-terminal effector domain of the bipartite response regulators"/>
    <property type="match status" value="1"/>
</dbReference>
<gene>
    <name evidence="13" type="ORF">CWS72_12955</name>
</gene>
<dbReference type="RefSeq" id="WP_101251024.1">
    <property type="nucleotide sequence ID" value="NZ_PIUM01000013.1"/>
</dbReference>
<dbReference type="GO" id="GO:0000156">
    <property type="term" value="F:phosphorelay response regulator activity"/>
    <property type="evidence" value="ECO:0007669"/>
    <property type="project" value="TreeGrafter"/>
</dbReference>
<keyword evidence="5" id="KW-0805">Transcription regulation</keyword>
<evidence type="ECO:0000256" key="7">
    <source>
        <dbReference type="ARBA" id="ARBA00023163"/>
    </source>
</evidence>
<reference evidence="14" key="1">
    <citation type="submission" date="2017-12" db="EMBL/GenBank/DDBJ databases">
        <title>Draft genome sequence of Telmatospirillum siberiense 26-4b1T, an acidotolerant peatland alphaproteobacterium potentially involved in sulfur cycling.</title>
        <authorList>
            <person name="Hausmann B."/>
            <person name="Pjevac P."/>
            <person name="Schreck K."/>
            <person name="Herbold C.W."/>
            <person name="Daims H."/>
            <person name="Wagner M."/>
            <person name="Pester M."/>
            <person name="Loy A."/>
        </authorList>
    </citation>
    <scope>NUCLEOTIDE SEQUENCE [LARGE SCALE GENOMIC DNA]</scope>
    <source>
        <strain evidence="14">26-4b1</strain>
    </source>
</reference>
<evidence type="ECO:0000256" key="9">
    <source>
        <dbReference type="PROSITE-ProRule" id="PRU00169"/>
    </source>
</evidence>
<evidence type="ECO:0000313" key="14">
    <source>
        <dbReference type="Proteomes" id="UP000233293"/>
    </source>
</evidence>
<evidence type="ECO:0000256" key="3">
    <source>
        <dbReference type="ARBA" id="ARBA00022553"/>
    </source>
</evidence>
<dbReference type="Proteomes" id="UP000233293">
    <property type="component" value="Unassembled WGS sequence"/>
</dbReference>
<evidence type="ECO:0000256" key="10">
    <source>
        <dbReference type="PROSITE-ProRule" id="PRU01091"/>
    </source>
</evidence>
<organism evidence="13 14">
    <name type="scientific">Telmatospirillum siberiense</name>
    <dbReference type="NCBI Taxonomy" id="382514"/>
    <lineage>
        <taxon>Bacteria</taxon>
        <taxon>Pseudomonadati</taxon>
        <taxon>Pseudomonadota</taxon>
        <taxon>Alphaproteobacteria</taxon>
        <taxon>Rhodospirillales</taxon>
        <taxon>Rhodospirillaceae</taxon>
        <taxon>Telmatospirillum</taxon>
    </lineage>
</organism>
<feature type="DNA-binding region" description="OmpR/PhoB-type" evidence="10">
    <location>
        <begin position="136"/>
        <end position="236"/>
    </location>
</feature>
<evidence type="ECO:0000256" key="8">
    <source>
        <dbReference type="ARBA" id="ARBA00067337"/>
    </source>
</evidence>
<evidence type="ECO:0000256" key="1">
    <source>
        <dbReference type="ARBA" id="ARBA00004496"/>
    </source>
</evidence>
<dbReference type="Pfam" id="PF00072">
    <property type="entry name" value="Response_reg"/>
    <property type="match status" value="1"/>
</dbReference>
<accession>A0A2N3PUZ5</accession>
<dbReference type="Pfam" id="PF00486">
    <property type="entry name" value="Trans_reg_C"/>
    <property type="match status" value="1"/>
</dbReference>
<protein>
    <recommendedName>
        <fullName evidence="8">Regulatory protein VirG</fullName>
    </recommendedName>
</protein>
<evidence type="ECO:0000256" key="6">
    <source>
        <dbReference type="ARBA" id="ARBA00023125"/>
    </source>
</evidence>
<name>A0A2N3PUZ5_9PROT</name>
<evidence type="ECO:0000259" key="12">
    <source>
        <dbReference type="PROSITE" id="PS51755"/>
    </source>
</evidence>
<comment type="caution">
    <text evidence="13">The sequence shown here is derived from an EMBL/GenBank/DDBJ whole genome shotgun (WGS) entry which is preliminary data.</text>
</comment>
<dbReference type="Gene3D" id="6.10.250.690">
    <property type="match status" value="1"/>
</dbReference>
<dbReference type="InterPro" id="IPR001789">
    <property type="entry name" value="Sig_transdc_resp-reg_receiver"/>
</dbReference>
<dbReference type="Gene3D" id="1.10.10.10">
    <property type="entry name" value="Winged helix-like DNA-binding domain superfamily/Winged helix DNA-binding domain"/>
    <property type="match status" value="1"/>
</dbReference>
<dbReference type="InterPro" id="IPR036388">
    <property type="entry name" value="WH-like_DNA-bd_sf"/>
</dbReference>
<keyword evidence="6 10" id="KW-0238">DNA-binding</keyword>
<proteinExistence type="predicted"/>
<evidence type="ECO:0000259" key="11">
    <source>
        <dbReference type="PROSITE" id="PS50110"/>
    </source>
</evidence>
<dbReference type="PANTHER" id="PTHR48111">
    <property type="entry name" value="REGULATOR OF RPOS"/>
    <property type="match status" value="1"/>
</dbReference>
<evidence type="ECO:0000256" key="5">
    <source>
        <dbReference type="ARBA" id="ARBA00023015"/>
    </source>
</evidence>
<dbReference type="PANTHER" id="PTHR48111:SF4">
    <property type="entry name" value="DNA-BINDING DUAL TRANSCRIPTIONAL REGULATOR OMPR"/>
    <property type="match status" value="1"/>
</dbReference>
<feature type="domain" description="OmpR/PhoB-type" evidence="12">
    <location>
        <begin position="136"/>
        <end position="236"/>
    </location>
</feature>
<dbReference type="AlphaFoldDB" id="A0A2N3PUZ5"/>
<dbReference type="GO" id="GO:0006355">
    <property type="term" value="P:regulation of DNA-templated transcription"/>
    <property type="evidence" value="ECO:0007669"/>
    <property type="project" value="InterPro"/>
</dbReference>
<dbReference type="Gene3D" id="3.40.50.2300">
    <property type="match status" value="1"/>
</dbReference>
<keyword evidence="7" id="KW-0804">Transcription</keyword>